<dbReference type="AlphaFoldDB" id="A0A0F6W232"/>
<dbReference type="OrthoDB" id="1522784at2"/>
<dbReference type="PANTHER" id="PTHR47473">
    <property type="entry name" value="BTA1P"/>
    <property type="match status" value="1"/>
</dbReference>
<accession>A0A0F6W232</accession>
<dbReference type="STRING" id="927083.DB32_002585"/>
<dbReference type="KEGG" id="samy:DB32_002585"/>
<dbReference type="GO" id="GO:0016740">
    <property type="term" value="F:transferase activity"/>
    <property type="evidence" value="ECO:0007669"/>
    <property type="project" value="UniProtKB-KW"/>
</dbReference>
<evidence type="ECO:0000313" key="2">
    <source>
        <dbReference type="Proteomes" id="UP000034883"/>
    </source>
</evidence>
<name>A0A0F6W232_9BACT</name>
<dbReference type="RefSeq" id="WP_053232675.1">
    <property type="nucleotide sequence ID" value="NZ_CP011125.1"/>
</dbReference>
<reference evidence="1 2" key="1">
    <citation type="submission" date="2015-03" db="EMBL/GenBank/DDBJ databases">
        <title>Genome assembly of Sandaracinus amylolyticus DSM 53668.</title>
        <authorList>
            <person name="Sharma G."/>
            <person name="Subramanian S."/>
        </authorList>
    </citation>
    <scope>NUCLEOTIDE SEQUENCE [LARGE SCALE GENOMIC DNA]</scope>
    <source>
        <strain evidence="1 2">DSM 53668</strain>
    </source>
</reference>
<dbReference type="InterPro" id="IPR021829">
    <property type="entry name" value="DUF3419"/>
</dbReference>
<proteinExistence type="predicted"/>
<keyword evidence="1" id="KW-0808">Transferase</keyword>
<organism evidence="1 2">
    <name type="scientific">Sandaracinus amylolyticus</name>
    <dbReference type="NCBI Taxonomy" id="927083"/>
    <lineage>
        <taxon>Bacteria</taxon>
        <taxon>Pseudomonadati</taxon>
        <taxon>Myxococcota</taxon>
        <taxon>Polyangia</taxon>
        <taxon>Polyangiales</taxon>
        <taxon>Sandaracinaceae</taxon>
        <taxon>Sandaracinus</taxon>
    </lineage>
</organism>
<dbReference type="PANTHER" id="PTHR47473:SF1">
    <property type="entry name" value="METHYLTRANSFERASE DOMAIN-CONTAINING PROTEIN"/>
    <property type="match status" value="1"/>
</dbReference>
<evidence type="ECO:0000313" key="1">
    <source>
        <dbReference type="EMBL" id="AKF05436.1"/>
    </source>
</evidence>
<keyword evidence="2" id="KW-1185">Reference proteome</keyword>
<sequence length="376" mass="43578">MQLRDVAFEHTFQRLFVYNILFEDAEVDETHLGVDERSRVLSITGAGCGVAGMLSRDPRSIDAVDINPHHLALTALKCTAAKSMRSYSRFYDLCGRGWQPDPERTIATLARAMPSWMQRYWSRHHGRFERSVYREGLTAVMLGAFRRFTGLDAEWLRWAMRLSPDARVAAVDEHIAPVLQSPLARAYFASPAQLVALGINFSQRDRILATEDQPDLAAFVLDHLRRLARTDVATNWFVWWAIAGHFDHERTTDAVPPYLRPDRHARSIEASTDVRYHRANLFDVLERSPQRAYTHYTLCDAPDWMPERTQRRLLDEILRTSEDGAIVLYRSVEDECMATRLGYQRRFVPLRDRTEHATQADRSRQYRAVRFYQVAH</sequence>
<gene>
    <name evidence="1" type="ORF">DB32_002585</name>
</gene>
<dbReference type="Proteomes" id="UP000034883">
    <property type="component" value="Chromosome"/>
</dbReference>
<protein>
    <submittedName>
        <fullName evidence="1">S-adenosylmethionine diacylglycerol 3-amino-3-carboxypropyl transferase</fullName>
    </submittedName>
</protein>
<dbReference type="Pfam" id="PF11899">
    <property type="entry name" value="DUF3419"/>
    <property type="match status" value="1"/>
</dbReference>
<dbReference type="EMBL" id="CP011125">
    <property type="protein sequence ID" value="AKF05436.1"/>
    <property type="molecule type" value="Genomic_DNA"/>
</dbReference>